<evidence type="ECO:0000313" key="9">
    <source>
        <dbReference type="Proteomes" id="UP000053647"/>
    </source>
</evidence>
<feature type="transmembrane region" description="Helical" evidence="7">
    <location>
        <begin position="48"/>
        <end position="68"/>
    </location>
</feature>
<dbReference type="EMBL" id="KN819415">
    <property type="protein sequence ID" value="KIJ10161.1"/>
    <property type="molecule type" value="Genomic_DNA"/>
</dbReference>
<dbReference type="SUPFAM" id="SSF103473">
    <property type="entry name" value="MFS general substrate transporter"/>
    <property type="match status" value="1"/>
</dbReference>
<dbReference type="Gene3D" id="1.20.1250.20">
    <property type="entry name" value="MFS general substrate transporter like domains"/>
    <property type="match status" value="1"/>
</dbReference>
<keyword evidence="3 7" id="KW-0812">Transmembrane</keyword>
<evidence type="ECO:0000256" key="3">
    <source>
        <dbReference type="ARBA" id="ARBA00022692"/>
    </source>
</evidence>
<evidence type="ECO:0000256" key="2">
    <source>
        <dbReference type="ARBA" id="ARBA00022448"/>
    </source>
</evidence>
<evidence type="ECO:0000256" key="6">
    <source>
        <dbReference type="SAM" id="MobiDB-lite"/>
    </source>
</evidence>
<feature type="region of interest" description="Disordered" evidence="6">
    <location>
        <begin position="197"/>
        <end position="219"/>
    </location>
</feature>
<sequence>MPSLLKVLRRSTHVCVHASVQRKTRNALRLKVYMAGCKALRRYLTRALTLLTGLSFLVVVTTLLAFGGGRPDQYWPFVFPAFVLGSAGAMLTYTHTNIAILQVAPASIAGTVGANFNGALELGSAVGFSAVGSIETSVEATHGGPKEYHGRAAAFLFLLGLVSLEIISVSSLYQTKTDHLPQPKSDNPVYDNTAVQQSKEQTDEMNDVNHGANMNNSPM</sequence>
<evidence type="ECO:0000256" key="7">
    <source>
        <dbReference type="SAM" id="Phobius"/>
    </source>
</evidence>
<feature type="transmembrane region" description="Helical" evidence="7">
    <location>
        <begin position="74"/>
        <end position="93"/>
    </location>
</feature>
<accession>A0A0C9TSN6</accession>
<evidence type="ECO:0000256" key="4">
    <source>
        <dbReference type="ARBA" id="ARBA00022989"/>
    </source>
</evidence>
<name>A0A0C9TSN6_PAXIN</name>
<dbReference type="AlphaFoldDB" id="A0A0C9TSN6"/>
<dbReference type="PANTHER" id="PTHR42718">
    <property type="entry name" value="MAJOR FACILITATOR SUPERFAMILY MULTIDRUG TRANSPORTER MFSC"/>
    <property type="match status" value="1"/>
</dbReference>
<feature type="transmembrane region" description="Helical" evidence="7">
    <location>
        <begin position="152"/>
        <end position="173"/>
    </location>
</feature>
<keyword evidence="9" id="KW-1185">Reference proteome</keyword>
<gene>
    <name evidence="8" type="ORF">PAXINDRAFT_16815</name>
</gene>
<dbReference type="Proteomes" id="UP000053647">
    <property type="component" value="Unassembled WGS sequence"/>
</dbReference>
<dbReference type="HOGENOM" id="CLU_1261885_0_0_1"/>
<organism evidence="8 9">
    <name type="scientific">Paxillus involutus ATCC 200175</name>
    <dbReference type="NCBI Taxonomy" id="664439"/>
    <lineage>
        <taxon>Eukaryota</taxon>
        <taxon>Fungi</taxon>
        <taxon>Dikarya</taxon>
        <taxon>Basidiomycota</taxon>
        <taxon>Agaricomycotina</taxon>
        <taxon>Agaricomycetes</taxon>
        <taxon>Agaricomycetidae</taxon>
        <taxon>Boletales</taxon>
        <taxon>Paxilineae</taxon>
        <taxon>Paxillaceae</taxon>
        <taxon>Paxillus</taxon>
    </lineage>
</organism>
<dbReference type="PANTHER" id="PTHR42718:SF9">
    <property type="entry name" value="MAJOR FACILITATOR SUPERFAMILY MULTIDRUG TRANSPORTER MFSC"/>
    <property type="match status" value="1"/>
</dbReference>
<keyword evidence="4 7" id="KW-1133">Transmembrane helix</keyword>
<dbReference type="OrthoDB" id="2684746at2759"/>
<keyword evidence="5 7" id="KW-0472">Membrane</keyword>
<protein>
    <submittedName>
        <fullName evidence="8">Uncharacterized protein</fullName>
    </submittedName>
</protein>
<comment type="subcellular location">
    <subcellularLocation>
        <location evidence="1">Membrane</location>
        <topology evidence="1">Multi-pass membrane protein</topology>
    </subcellularLocation>
</comment>
<keyword evidence="2" id="KW-0813">Transport</keyword>
<evidence type="ECO:0000256" key="1">
    <source>
        <dbReference type="ARBA" id="ARBA00004141"/>
    </source>
</evidence>
<dbReference type="GO" id="GO:0016020">
    <property type="term" value="C:membrane"/>
    <property type="evidence" value="ECO:0007669"/>
    <property type="project" value="UniProtKB-SubCell"/>
</dbReference>
<reference evidence="9" key="2">
    <citation type="submission" date="2015-01" db="EMBL/GenBank/DDBJ databases">
        <title>Evolutionary Origins and Diversification of the Mycorrhizal Mutualists.</title>
        <authorList>
            <consortium name="DOE Joint Genome Institute"/>
            <consortium name="Mycorrhizal Genomics Consortium"/>
            <person name="Kohler A."/>
            <person name="Kuo A."/>
            <person name="Nagy L.G."/>
            <person name="Floudas D."/>
            <person name="Copeland A."/>
            <person name="Barry K.W."/>
            <person name="Cichocki N."/>
            <person name="Veneault-Fourrey C."/>
            <person name="LaButti K."/>
            <person name="Lindquist E.A."/>
            <person name="Lipzen A."/>
            <person name="Lundell T."/>
            <person name="Morin E."/>
            <person name="Murat C."/>
            <person name="Riley R."/>
            <person name="Ohm R."/>
            <person name="Sun H."/>
            <person name="Tunlid A."/>
            <person name="Henrissat B."/>
            <person name="Grigoriev I.V."/>
            <person name="Hibbett D.S."/>
            <person name="Martin F."/>
        </authorList>
    </citation>
    <scope>NUCLEOTIDE SEQUENCE [LARGE SCALE GENOMIC DNA]</scope>
    <source>
        <strain evidence="9">ATCC 200175</strain>
    </source>
</reference>
<evidence type="ECO:0000256" key="5">
    <source>
        <dbReference type="ARBA" id="ARBA00023136"/>
    </source>
</evidence>
<reference evidence="8 9" key="1">
    <citation type="submission" date="2014-06" db="EMBL/GenBank/DDBJ databases">
        <authorList>
            <consortium name="DOE Joint Genome Institute"/>
            <person name="Kuo A."/>
            <person name="Kohler A."/>
            <person name="Nagy L.G."/>
            <person name="Floudas D."/>
            <person name="Copeland A."/>
            <person name="Barry K.W."/>
            <person name="Cichocki N."/>
            <person name="Veneault-Fourrey C."/>
            <person name="LaButti K."/>
            <person name="Lindquist E.A."/>
            <person name="Lipzen A."/>
            <person name="Lundell T."/>
            <person name="Morin E."/>
            <person name="Murat C."/>
            <person name="Sun H."/>
            <person name="Tunlid A."/>
            <person name="Henrissat B."/>
            <person name="Grigoriev I.V."/>
            <person name="Hibbett D.S."/>
            <person name="Martin F."/>
            <person name="Nordberg H.P."/>
            <person name="Cantor M.N."/>
            <person name="Hua S.X."/>
        </authorList>
    </citation>
    <scope>NUCLEOTIDE SEQUENCE [LARGE SCALE GENOMIC DNA]</scope>
    <source>
        <strain evidence="8 9">ATCC 200175</strain>
    </source>
</reference>
<dbReference type="InterPro" id="IPR036259">
    <property type="entry name" value="MFS_trans_sf"/>
</dbReference>
<proteinExistence type="predicted"/>
<evidence type="ECO:0000313" key="8">
    <source>
        <dbReference type="EMBL" id="KIJ10161.1"/>
    </source>
</evidence>